<reference evidence="2" key="1">
    <citation type="journal article" date="2019" name="Int. J. Syst. Evol. Microbiol.">
        <title>The Global Catalogue of Microorganisms (GCM) 10K type strain sequencing project: providing services to taxonomists for standard genome sequencing and annotation.</title>
        <authorList>
            <consortium name="The Broad Institute Genomics Platform"/>
            <consortium name="The Broad Institute Genome Sequencing Center for Infectious Disease"/>
            <person name="Wu L."/>
            <person name="Ma J."/>
        </authorList>
    </citation>
    <scope>NUCLEOTIDE SEQUENCE [LARGE SCALE GENOMIC DNA]</scope>
    <source>
        <strain evidence="2">CGMCC 4.7329</strain>
    </source>
</reference>
<gene>
    <name evidence="1" type="ORF">GCM10011610_26050</name>
</gene>
<dbReference type="EMBL" id="BMNE01000003">
    <property type="protein sequence ID" value="GGN78484.1"/>
    <property type="molecule type" value="Genomic_DNA"/>
</dbReference>
<dbReference type="Proteomes" id="UP000658127">
    <property type="component" value="Unassembled WGS sequence"/>
</dbReference>
<keyword evidence="2" id="KW-1185">Reference proteome</keyword>
<name>A0ABQ2KBF7_9NOCA</name>
<sequence>MFLFPILLAIPIYALISGAFKRARSQARVHAGSSRAYGLWQNAYYCHRCGTVFWPLPPAPGVPHRVALTPNQFRWHVWSAGGYAKL</sequence>
<evidence type="ECO:0000313" key="1">
    <source>
        <dbReference type="EMBL" id="GGN78484.1"/>
    </source>
</evidence>
<accession>A0ABQ2KBF7</accession>
<comment type="caution">
    <text evidence="1">The sequence shown here is derived from an EMBL/GenBank/DDBJ whole genome shotgun (WGS) entry which is preliminary data.</text>
</comment>
<protein>
    <submittedName>
        <fullName evidence="1">Uncharacterized protein</fullName>
    </submittedName>
</protein>
<organism evidence="1 2">
    <name type="scientific">Nocardia rhizosphaerihabitans</name>
    <dbReference type="NCBI Taxonomy" id="1691570"/>
    <lineage>
        <taxon>Bacteria</taxon>
        <taxon>Bacillati</taxon>
        <taxon>Actinomycetota</taxon>
        <taxon>Actinomycetes</taxon>
        <taxon>Mycobacteriales</taxon>
        <taxon>Nocardiaceae</taxon>
        <taxon>Nocardia</taxon>
    </lineage>
</organism>
<evidence type="ECO:0000313" key="2">
    <source>
        <dbReference type="Proteomes" id="UP000658127"/>
    </source>
</evidence>
<proteinExistence type="predicted"/>